<dbReference type="InterPro" id="IPR007436">
    <property type="entry name" value="DUF485"/>
</dbReference>
<comment type="caution">
    <text evidence="2">The sequence shown here is derived from an EMBL/GenBank/DDBJ whole genome shotgun (WGS) entry which is preliminary data.</text>
</comment>
<proteinExistence type="predicted"/>
<keyword evidence="1" id="KW-0812">Transmembrane</keyword>
<dbReference type="Pfam" id="PF04341">
    <property type="entry name" value="DUF485"/>
    <property type="match status" value="1"/>
</dbReference>
<gene>
    <name evidence="2" type="ORF">IPH26_10200</name>
</gene>
<evidence type="ECO:0000313" key="3">
    <source>
        <dbReference type="Proteomes" id="UP000807785"/>
    </source>
</evidence>
<keyword evidence="1" id="KW-1133">Transmembrane helix</keyword>
<sequence>MAQVDYSEIARHPKFRELSRKKVRFLVGWWLFSTIFYFGLPIWAGNTTLQSDVGNMKVIGNVPLLYLYALAQYALSIAIALYYTYWANKYADRLTEELLRDLRTKP</sequence>
<accession>A0A9D7HM27</accession>
<dbReference type="PANTHER" id="PTHR38441:SF1">
    <property type="entry name" value="MEMBRANE PROTEIN"/>
    <property type="match status" value="1"/>
</dbReference>
<reference evidence="3" key="1">
    <citation type="journal article" date="2021" name="Nat. Commun.">
        <title>Connecting structure to function with the recovery of over 1000 high-quality metagenome-assembled genomes from activated sludge using long-read sequencing.</title>
        <authorList>
            <person name="Singleton C.M."/>
            <person name="Petriglieri F."/>
            <person name="Kristensen J.M."/>
            <person name="Kirkegaard R.H."/>
            <person name="Michaelsen T.Y."/>
            <person name="Andersen M.H."/>
            <person name="Kondrotaite Z."/>
            <person name="Karst S.M."/>
            <person name="Dueholm M.S."/>
            <person name="Nielsen P.H."/>
            <person name="Albertsen M."/>
        </authorList>
    </citation>
    <scope>NUCLEOTIDE SEQUENCE [LARGE SCALE GENOMIC DNA]</scope>
</reference>
<feature type="transmembrane region" description="Helical" evidence="1">
    <location>
        <begin position="64"/>
        <end position="85"/>
    </location>
</feature>
<feature type="transmembrane region" description="Helical" evidence="1">
    <location>
        <begin position="23"/>
        <end position="44"/>
    </location>
</feature>
<dbReference type="EMBL" id="JADJEV010000003">
    <property type="protein sequence ID" value="MBK6973283.1"/>
    <property type="molecule type" value="Genomic_DNA"/>
</dbReference>
<keyword evidence="1" id="KW-0472">Membrane</keyword>
<dbReference type="Proteomes" id="UP000807785">
    <property type="component" value="Unassembled WGS sequence"/>
</dbReference>
<organism evidence="2 3">
    <name type="scientific">Candidatus Methylophosphatis roskildensis</name>
    <dbReference type="NCBI Taxonomy" id="2899263"/>
    <lineage>
        <taxon>Bacteria</taxon>
        <taxon>Pseudomonadati</taxon>
        <taxon>Pseudomonadota</taxon>
        <taxon>Betaproteobacteria</taxon>
        <taxon>Nitrosomonadales</taxon>
        <taxon>Sterolibacteriaceae</taxon>
        <taxon>Candidatus Methylophosphatis</taxon>
    </lineage>
</organism>
<evidence type="ECO:0000256" key="1">
    <source>
        <dbReference type="SAM" id="Phobius"/>
    </source>
</evidence>
<dbReference type="AlphaFoldDB" id="A0A9D7HM27"/>
<name>A0A9D7HM27_9PROT</name>
<dbReference type="PANTHER" id="PTHR38441">
    <property type="entry name" value="INTEGRAL MEMBRANE PROTEIN-RELATED"/>
    <property type="match status" value="1"/>
</dbReference>
<protein>
    <submittedName>
        <fullName evidence="2">DUF485 domain-containing protein</fullName>
    </submittedName>
</protein>
<evidence type="ECO:0000313" key="2">
    <source>
        <dbReference type="EMBL" id="MBK6973283.1"/>
    </source>
</evidence>